<gene>
    <name evidence="1" type="ORF">A3C71_00285</name>
</gene>
<comment type="caution">
    <text evidence="1">The sequence shown here is derived from an EMBL/GenBank/DDBJ whole genome shotgun (WGS) entry which is preliminary data.</text>
</comment>
<sequence length="123" mass="14082">MAISKEEAIGSSSNKAERMLTEVYVYTSSATQVNVETLIRYLELLLDAVIILELKNRKIISGQFCCLKINFSRVHEILKLKTFQDLLVKSYSAKGWEINFKTELIDDLFTNKTSEQIFIILNG</sequence>
<dbReference type="EMBL" id="MGJT01000034">
    <property type="protein sequence ID" value="OGN11180.1"/>
    <property type="molecule type" value="Genomic_DNA"/>
</dbReference>
<protein>
    <submittedName>
        <fullName evidence="1">Uncharacterized protein</fullName>
    </submittedName>
</protein>
<dbReference type="AlphaFoldDB" id="A0A1F8FF66"/>
<reference evidence="1 2" key="1">
    <citation type="journal article" date="2016" name="Nat. Commun.">
        <title>Thousands of microbial genomes shed light on interconnected biogeochemical processes in an aquifer system.</title>
        <authorList>
            <person name="Anantharaman K."/>
            <person name="Brown C.T."/>
            <person name="Hug L.A."/>
            <person name="Sharon I."/>
            <person name="Castelle C.J."/>
            <person name="Probst A.J."/>
            <person name="Thomas B.C."/>
            <person name="Singh A."/>
            <person name="Wilkins M.J."/>
            <person name="Karaoz U."/>
            <person name="Brodie E.L."/>
            <person name="Williams K.H."/>
            <person name="Hubbard S.S."/>
            <person name="Banfield J.F."/>
        </authorList>
    </citation>
    <scope>NUCLEOTIDE SEQUENCE [LARGE SCALE GENOMIC DNA]</scope>
</reference>
<dbReference type="Proteomes" id="UP000178197">
    <property type="component" value="Unassembled WGS sequence"/>
</dbReference>
<proteinExistence type="predicted"/>
<evidence type="ECO:0000313" key="1">
    <source>
        <dbReference type="EMBL" id="OGN11180.1"/>
    </source>
</evidence>
<accession>A0A1F8FF66</accession>
<name>A0A1F8FF66_9BACT</name>
<organism evidence="1 2">
    <name type="scientific">Candidatus Yanofskybacteria bacterium RIFCSPHIGHO2_02_FULL_43_15c</name>
    <dbReference type="NCBI Taxonomy" id="1802679"/>
    <lineage>
        <taxon>Bacteria</taxon>
        <taxon>Candidatus Yanofskyibacteriota</taxon>
    </lineage>
</organism>
<evidence type="ECO:0000313" key="2">
    <source>
        <dbReference type="Proteomes" id="UP000178197"/>
    </source>
</evidence>